<comment type="subcellular location">
    <subcellularLocation>
        <location evidence="1">Membrane</location>
        <topology evidence="1">Multi-pass membrane protein</topology>
    </subcellularLocation>
</comment>
<keyword evidence="13" id="KW-0408">Iron</keyword>
<dbReference type="InterPro" id="IPR012171">
    <property type="entry name" value="Fatty_acid_desaturase"/>
</dbReference>
<keyword evidence="7" id="KW-0349">Heme</keyword>
<dbReference type="KEGG" id="uvi:66063835"/>
<feature type="domain" description="Cytochrome b5 heme-binding" evidence="18">
    <location>
        <begin position="45"/>
        <end position="120"/>
    </location>
</feature>
<dbReference type="GO" id="GO:0016717">
    <property type="term" value="F:oxidoreductase activity, acting on paired donors, with oxidation of a pair of donors resulting in the reduction of molecular oxygen to two molecules of water"/>
    <property type="evidence" value="ECO:0007669"/>
    <property type="project" value="TreeGrafter"/>
</dbReference>
<evidence type="ECO:0000256" key="17">
    <source>
        <dbReference type="SAM" id="Phobius"/>
    </source>
</evidence>
<evidence type="ECO:0000256" key="7">
    <source>
        <dbReference type="ARBA" id="ARBA00022617"/>
    </source>
</evidence>
<keyword evidence="10" id="KW-0746">Sphingolipid metabolism</keyword>
<evidence type="ECO:0000256" key="13">
    <source>
        <dbReference type="ARBA" id="ARBA00023004"/>
    </source>
</evidence>
<evidence type="ECO:0000256" key="4">
    <source>
        <dbReference type="ARBA" id="ARBA00009295"/>
    </source>
</evidence>
<feature type="transmembrane region" description="Helical" evidence="17">
    <location>
        <begin position="284"/>
        <end position="305"/>
    </location>
</feature>
<dbReference type="RefSeq" id="XP_042996489.1">
    <property type="nucleotide sequence ID" value="XM_043140555.1"/>
</dbReference>
<keyword evidence="9" id="KW-0479">Metal-binding</keyword>
<dbReference type="UniPathway" id="UPA00222"/>
<dbReference type="GO" id="GO:0046872">
    <property type="term" value="F:metal ion binding"/>
    <property type="evidence" value="ECO:0007669"/>
    <property type="project" value="UniProtKB-KW"/>
</dbReference>
<dbReference type="PIRSF" id="PIRSF015921">
    <property type="entry name" value="FA_sphinglp_des"/>
    <property type="match status" value="1"/>
</dbReference>
<dbReference type="InterPro" id="IPR001199">
    <property type="entry name" value="Cyt_B5-like_heme/steroid-bd"/>
</dbReference>
<evidence type="ECO:0000259" key="18">
    <source>
        <dbReference type="PROSITE" id="PS50255"/>
    </source>
</evidence>
<reference evidence="19" key="1">
    <citation type="submission" date="2020-03" db="EMBL/GenBank/DDBJ databases">
        <title>A mixture of massive structural variations and highly conserved coding sequences in Ustilaginoidea virens genome.</title>
        <authorList>
            <person name="Zhang K."/>
            <person name="Zhao Z."/>
            <person name="Zhang Z."/>
            <person name="Li Y."/>
            <person name="Hsiang T."/>
            <person name="Sun W."/>
        </authorList>
    </citation>
    <scope>NUCLEOTIDE SEQUENCE</scope>
    <source>
        <strain evidence="19">UV-8b</strain>
    </source>
</reference>
<dbReference type="PANTHER" id="PTHR19353:SF30">
    <property type="entry name" value="DELTA 8-(E)-SPHINGOLIPID DESATURASE"/>
    <property type="match status" value="1"/>
</dbReference>
<evidence type="ECO:0000256" key="8">
    <source>
        <dbReference type="ARBA" id="ARBA00022692"/>
    </source>
</evidence>
<evidence type="ECO:0000256" key="15">
    <source>
        <dbReference type="ARBA" id="ARBA00023136"/>
    </source>
</evidence>
<comment type="pathway">
    <text evidence="3">Sphingolipid metabolism.</text>
</comment>
<keyword evidence="20" id="KW-1185">Reference proteome</keyword>
<evidence type="ECO:0000256" key="3">
    <source>
        <dbReference type="ARBA" id="ARBA00004991"/>
    </source>
</evidence>
<dbReference type="AlphaFoldDB" id="A0A8E5MGP8"/>
<sequence>MSTPSCDAQAANKSFVSTASPPASLASHPRMGSQSPPRAGQAREYPLMTRDEIEVLIARGLKIVILNQHVLKVDAWLPYHPGGDKALLHMVGKDATDEIQALHSQEAQQRMMRYRIGRISGTWTNFTPPIQGGQFRAFIDVDDATCGGESGAGQATESSPRPSSSRSRSRSREISGSDGPPPRRRKHGQERAASPGAVSSSSSSQSSAGPGTSAMAYIDAITREKISLDAEKYPAVDAATQQEIAAKYRALHRRIADEGLYECSRTAYVYECCRYVGLFSLMLLLLRCGHYTLSAVCMGLTWHQLVFLAHDAGHMGVTHNYQVDTVIGIVVADFVGGLSLGWWKRSHNVHHIVTNAPEHDPDIEHMPLFAVSHRLLGSLRSSYYDRVMEYDAVAKVMLRIQPWTYYPLLALGRFNLYRLSWDYLAARRGPRRGPGAWHWYLELAGHVFFWAWFGYGLVYRALPSNGARLAFVLVSHVVSSPLHVQIVLSHFAMSTADLGPQESFAQRMLRTTMDVDCPPWLDFVHGGLQFQAVHHLFPRVPRHNLRRAQGLVVDFCRDAGIPYALCGFADGNSAVVGRLSEVARQAAILAECQRSLAG</sequence>
<gene>
    <name evidence="19" type="ORF">UV8b_03057</name>
</gene>
<dbReference type="CDD" id="cd03506">
    <property type="entry name" value="Delta6-FADS-like"/>
    <property type="match status" value="1"/>
</dbReference>
<dbReference type="InterPro" id="IPR036400">
    <property type="entry name" value="Cyt_B5-like_heme/steroid_sf"/>
</dbReference>
<dbReference type="PROSITE" id="PS50255">
    <property type="entry name" value="CYTOCHROME_B5_2"/>
    <property type="match status" value="1"/>
</dbReference>
<evidence type="ECO:0000256" key="1">
    <source>
        <dbReference type="ARBA" id="ARBA00004141"/>
    </source>
</evidence>
<evidence type="ECO:0000256" key="9">
    <source>
        <dbReference type="ARBA" id="ARBA00022723"/>
    </source>
</evidence>
<feature type="transmembrane region" description="Helical" evidence="17">
    <location>
        <begin position="437"/>
        <end position="455"/>
    </location>
</feature>
<evidence type="ECO:0000256" key="6">
    <source>
        <dbReference type="ARBA" id="ARBA00016939"/>
    </source>
</evidence>
<dbReference type="EC" id="1.14.19.18" evidence="5"/>
<dbReference type="EMBL" id="CP072754">
    <property type="protein sequence ID" value="QUC18816.1"/>
    <property type="molecule type" value="Genomic_DNA"/>
</dbReference>
<dbReference type="Proteomes" id="UP000027002">
    <property type="component" value="Chromosome 2"/>
</dbReference>
<evidence type="ECO:0000256" key="16">
    <source>
        <dbReference type="SAM" id="MobiDB-lite"/>
    </source>
</evidence>
<evidence type="ECO:0000256" key="5">
    <source>
        <dbReference type="ARBA" id="ARBA00012019"/>
    </source>
</evidence>
<dbReference type="Gene3D" id="3.10.120.10">
    <property type="entry name" value="Cytochrome b5-like heme/steroid binding domain"/>
    <property type="match status" value="1"/>
</dbReference>
<keyword evidence="11 17" id="KW-1133">Transmembrane helix</keyword>
<accession>A0A8E5MGP8</accession>
<feature type="compositionally biased region" description="Polar residues" evidence="16">
    <location>
        <begin position="1"/>
        <end position="21"/>
    </location>
</feature>
<dbReference type="SMART" id="SM01117">
    <property type="entry name" value="Cyt-b5"/>
    <property type="match status" value="1"/>
</dbReference>
<keyword evidence="14" id="KW-0443">Lipid metabolism</keyword>
<dbReference type="OrthoDB" id="260091at2759"/>
<feature type="region of interest" description="Disordered" evidence="16">
    <location>
        <begin position="1"/>
        <end position="44"/>
    </location>
</feature>
<dbReference type="GO" id="GO:0016020">
    <property type="term" value="C:membrane"/>
    <property type="evidence" value="ECO:0007669"/>
    <property type="project" value="UniProtKB-SubCell"/>
</dbReference>
<dbReference type="GO" id="GO:0006665">
    <property type="term" value="P:sphingolipid metabolic process"/>
    <property type="evidence" value="ECO:0007669"/>
    <property type="project" value="UniProtKB-UniPathway"/>
</dbReference>
<evidence type="ECO:0000256" key="14">
    <source>
        <dbReference type="ARBA" id="ARBA00023098"/>
    </source>
</evidence>
<evidence type="ECO:0000313" key="20">
    <source>
        <dbReference type="Proteomes" id="UP000027002"/>
    </source>
</evidence>
<dbReference type="InterPro" id="IPR005804">
    <property type="entry name" value="FA_desaturase_dom"/>
</dbReference>
<keyword evidence="12" id="KW-0560">Oxidoreductase</keyword>
<feature type="region of interest" description="Disordered" evidence="16">
    <location>
        <begin position="146"/>
        <end position="211"/>
    </location>
</feature>
<keyword evidence="8 17" id="KW-0812">Transmembrane</keyword>
<dbReference type="Pfam" id="PF00173">
    <property type="entry name" value="Cyt-b5"/>
    <property type="match status" value="1"/>
</dbReference>
<protein>
    <recommendedName>
        <fullName evidence="6">Delta 8-(E)-sphingolipid desaturase</fullName>
        <ecNumber evidence="5">1.14.19.18</ecNumber>
    </recommendedName>
</protein>
<dbReference type="SUPFAM" id="SSF55856">
    <property type="entry name" value="Cytochrome b5-like heme/steroid binding domain"/>
    <property type="match status" value="1"/>
</dbReference>
<dbReference type="PANTHER" id="PTHR19353">
    <property type="entry name" value="FATTY ACID DESATURASE 2"/>
    <property type="match status" value="1"/>
</dbReference>
<evidence type="ECO:0000256" key="12">
    <source>
        <dbReference type="ARBA" id="ARBA00023002"/>
    </source>
</evidence>
<dbReference type="GeneID" id="66063835"/>
<feature type="transmembrane region" description="Helical" evidence="17">
    <location>
        <begin position="325"/>
        <end position="343"/>
    </location>
</feature>
<name>A0A8E5MGP8_USTVR</name>
<evidence type="ECO:0000313" key="19">
    <source>
        <dbReference type="EMBL" id="QUC18816.1"/>
    </source>
</evidence>
<comment type="similarity">
    <text evidence="4">Belongs to the fatty acid desaturase type 1 family.</text>
</comment>
<evidence type="ECO:0000256" key="10">
    <source>
        <dbReference type="ARBA" id="ARBA00022919"/>
    </source>
</evidence>
<comment type="pathway">
    <text evidence="2">Lipid metabolism; sphingolipid metabolism.</text>
</comment>
<evidence type="ECO:0000256" key="11">
    <source>
        <dbReference type="ARBA" id="ARBA00022989"/>
    </source>
</evidence>
<dbReference type="Pfam" id="PF00487">
    <property type="entry name" value="FA_desaturase"/>
    <property type="match status" value="1"/>
</dbReference>
<feature type="compositionally biased region" description="Low complexity" evidence="16">
    <location>
        <begin position="192"/>
        <end position="211"/>
    </location>
</feature>
<organism evidence="19 20">
    <name type="scientific">Ustilaginoidea virens</name>
    <name type="common">Rice false smut fungus</name>
    <name type="synonym">Villosiclava virens</name>
    <dbReference type="NCBI Taxonomy" id="1159556"/>
    <lineage>
        <taxon>Eukaryota</taxon>
        <taxon>Fungi</taxon>
        <taxon>Dikarya</taxon>
        <taxon>Ascomycota</taxon>
        <taxon>Pezizomycotina</taxon>
        <taxon>Sordariomycetes</taxon>
        <taxon>Hypocreomycetidae</taxon>
        <taxon>Hypocreales</taxon>
        <taxon>Clavicipitaceae</taxon>
        <taxon>Ustilaginoidea</taxon>
    </lineage>
</organism>
<evidence type="ECO:0000256" key="2">
    <source>
        <dbReference type="ARBA" id="ARBA00004760"/>
    </source>
</evidence>
<proteinExistence type="inferred from homology"/>
<keyword evidence="15 17" id="KW-0472">Membrane</keyword>